<comment type="function">
    <text evidence="2">Plays an important role in DNA replication, recombination and repair. Binds to ssDNA and to an array of partner proteins to recruit them to their sites of action during DNA metabolism.</text>
</comment>
<dbReference type="PROSITE" id="PS50935">
    <property type="entry name" value="SSB"/>
    <property type="match status" value="1"/>
</dbReference>
<proteinExistence type="inferred from homology"/>
<dbReference type="GO" id="GO:0006260">
    <property type="term" value="P:DNA replication"/>
    <property type="evidence" value="ECO:0007669"/>
    <property type="project" value="UniProtKB-UniRule"/>
</dbReference>
<gene>
    <name evidence="5" type="primary">ssb</name>
    <name evidence="5" type="ORF">GM539_10625</name>
</gene>
<feature type="region of interest" description="Disordered" evidence="4">
    <location>
        <begin position="107"/>
        <end position="181"/>
    </location>
</feature>
<dbReference type="GO" id="GO:0003697">
    <property type="term" value="F:single-stranded DNA binding"/>
    <property type="evidence" value="ECO:0007669"/>
    <property type="project" value="UniProtKB-UniRule"/>
</dbReference>
<dbReference type="NCBIfam" id="NF005580">
    <property type="entry name" value="PRK07275.1"/>
    <property type="match status" value="1"/>
</dbReference>
<name>A0A6G2D5E9_STREE</name>
<dbReference type="PANTHER" id="PTHR10302">
    <property type="entry name" value="SINGLE-STRANDED DNA-BINDING PROTEIN"/>
    <property type="match status" value="1"/>
</dbReference>
<dbReference type="NCBIfam" id="TIGR00621">
    <property type="entry name" value="ssb"/>
    <property type="match status" value="1"/>
</dbReference>
<dbReference type="InterPro" id="IPR000424">
    <property type="entry name" value="Primosome_PriB/ssb"/>
</dbReference>
<evidence type="ECO:0000313" key="6">
    <source>
        <dbReference type="Proteomes" id="UP000474228"/>
    </source>
</evidence>
<dbReference type="GO" id="GO:0009295">
    <property type="term" value="C:nucleoid"/>
    <property type="evidence" value="ECO:0007669"/>
    <property type="project" value="TreeGrafter"/>
</dbReference>
<evidence type="ECO:0000256" key="1">
    <source>
        <dbReference type="ARBA" id="ARBA00023125"/>
    </source>
</evidence>
<dbReference type="Pfam" id="PF00436">
    <property type="entry name" value="SSB"/>
    <property type="match status" value="1"/>
</dbReference>
<dbReference type="EMBL" id="WNHJ01000065">
    <property type="protein sequence ID" value="MTV63816.1"/>
    <property type="molecule type" value="Genomic_DNA"/>
</dbReference>
<comment type="caution">
    <text evidence="2">Lacks conserved residue(s) required for the propagation of feature annotation.</text>
</comment>
<keyword evidence="1 2" id="KW-0238">DNA-binding</keyword>
<dbReference type="Proteomes" id="UP000474228">
    <property type="component" value="Unassembled WGS sequence"/>
</dbReference>
<keyword evidence="2" id="KW-0233">DNA recombination</keyword>
<dbReference type="CDD" id="cd04496">
    <property type="entry name" value="SSB_OBF"/>
    <property type="match status" value="1"/>
</dbReference>
<evidence type="ECO:0000256" key="4">
    <source>
        <dbReference type="SAM" id="MobiDB-lite"/>
    </source>
</evidence>
<dbReference type="PANTHER" id="PTHR10302:SF27">
    <property type="entry name" value="SINGLE-STRANDED DNA-BINDING PROTEIN"/>
    <property type="match status" value="1"/>
</dbReference>
<accession>A0A6G2D5E9</accession>
<dbReference type="SUPFAM" id="SSF50249">
    <property type="entry name" value="Nucleic acid-binding proteins"/>
    <property type="match status" value="1"/>
</dbReference>
<comment type="subunit">
    <text evidence="2">Homotetramer.</text>
</comment>
<dbReference type="InterPro" id="IPR011344">
    <property type="entry name" value="ssDNA-bd"/>
</dbReference>
<keyword evidence="2" id="KW-0234">DNA repair</keyword>
<feature type="short sequence motif" description="Important for interaction with partner proteins" evidence="2">
    <location>
        <begin position="176"/>
        <end position="181"/>
    </location>
</feature>
<protein>
    <recommendedName>
        <fullName evidence="2 3">Single-stranded DNA-binding protein</fullName>
        <shortName evidence="2">SSB</shortName>
    </recommendedName>
</protein>
<keyword evidence="2" id="KW-0227">DNA damage</keyword>
<evidence type="ECO:0000313" key="5">
    <source>
        <dbReference type="EMBL" id="MTV63816.1"/>
    </source>
</evidence>
<dbReference type="RefSeq" id="WP_155458556.1">
    <property type="nucleotide sequence ID" value="NZ_WNHJ01000065.1"/>
</dbReference>
<evidence type="ECO:0000256" key="3">
    <source>
        <dbReference type="RuleBase" id="RU000524"/>
    </source>
</evidence>
<dbReference type="FunFam" id="2.40.50.140:FF:000084">
    <property type="entry name" value="Single-stranded DNA-binding protein"/>
    <property type="match status" value="1"/>
</dbReference>
<reference evidence="5 6" key="1">
    <citation type="submission" date="2019-11" db="EMBL/GenBank/DDBJ databases">
        <title>Growth characteristics of pneumococcus vary with the chemical composition of the capsule and with environmental conditions.</title>
        <authorList>
            <person name="Tothpal A."/>
            <person name="Desobry K."/>
            <person name="Joshi S."/>
            <person name="Wyllie A.L."/>
            <person name="Weinberger D.M."/>
        </authorList>
    </citation>
    <scope>NUCLEOTIDE SEQUENCE [LARGE SCALE GENOMIC DNA]</scope>
    <source>
        <strain evidence="6">pnumococcus22F</strain>
    </source>
</reference>
<comment type="caution">
    <text evidence="5">The sequence shown here is derived from an EMBL/GenBank/DDBJ whole genome shotgun (WGS) entry which is preliminary data.</text>
</comment>
<dbReference type="GO" id="GO:0006310">
    <property type="term" value="P:DNA recombination"/>
    <property type="evidence" value="ECO:0007669"/>
    <property type="project" value="UniProtKB-UniRule"/>
</dbReference>
<dbReference type="InterPro" id="IPR012340">
    <property type="entry name" value="NA-bd_OB-fold"/>
</dbReference>
<dbReference type="HAMAP" id="MF_00984">
    <property type="entry name" value="SSB"/>
    <property type="match status" value="1"/>
</dbReference>
<organism evidence="5 6">
    <name type="scientific">Streptococcus pneumoniae</name>
    <dbReference type="NCBI Taxonomy" id="1313"/>
    <lineage>
        <taxon>Bacteria</taxon>
        <taxon>Bacillati</taxon>
        <taxon>Bacillota</taxon>
        <taxon>Bacilli</taxon>
        <taxon>Lactobacillales</taxon>
        <taxon>Streptococcaceae</taxon>
        <taxon>Streptococcus</taxon>
    </lineage>
</organism>
<sequence length="181" mass="20207">MINNVVLVGRLTRDAELRYTQSNIAVATFTLAVNRPFKNEAGEREADFINCVIWRQSAENLANWAKKGSLIGVTGVIQTRSYDNQQGQRVYVTEVVASNFQLLESRNSQQNTQGHQDHHGGYQQQGYSNQGSSFQNGNSYGQQGSFVEGNTTNLVPDFTRDNNLFGRPTNPLDISDDDLPF</sequence>
<evidence type="ECO:0000256" key="2">
    <source>
        <dbReference type="HAMAP-Rule" id="MF_00984"/>
    </source>
</evidence>
<dbReference type="AlphaFoldDB" id="A0A6G2D5E9"/>
<keyword evidence="2" id="KW-0235">DNA replication</keyword>
<dbReference type="GO" id="GO:0006281">
    <property type="term" value="P:DNA repair"/>
    <property type="evidence" value="ECO:0007669"/>
    <property type="project" value="UniProtKB-UniRule"/>
</dbReference>
<feature type="compositionally biased region" description="Low complexity" evidence="4">
    <location>
        <begin position="121"/>
        <end position="145"/>
    </location>
</feature>
<dbReference type="Gene3D" id="2.40.50.140">
    <property type="entry name" value="Nucleic acid-binding proteins"/>
    <property type="match status" value="1"/>
</dbReference>